<dbReference type="Proteomes" id="UP001439008">
    <property type="component" value="Unassembled WGS sequence"/>
</dbReference>
<sequence length="181" mass="20737">MFEKMTSNFLRNGKSIKSICNNNNKTHVFKCQNTNLVTNFTIKAYLFGEQISTEDLYNICDLACALNNDFNQKGVKLNQKNEIYCKNNKFVKIGVGVYTNVLILCVNKDFVFISGGKFRIVTNISCLNIGIGNCRHFDSLKGNLHYQCENRNLYFSCDIKFWPADHGWHRKFSSVCNGLNS</sequence>
<evidence type="ECO:0000313" key="1">
    <source>
        <dbReference type="EMBL" id="MES1918745.1"/>
    </source>
</evidence>
<name>A0ABV2AGF2_9EUKA</name>
<comment type="caution">
    <text evidence="1">The sequence shown here is derived from an EMBL/GenBank/DDBJ whole genome shotgun (WGS) entry which is preliminary data.</text>
</comment>
<gene>
    <name evidence="1" type="ORF">MHBO_000660</name>
</gene>
<reference evidence="1 2" key="1">
    <citation type="journal article" date="2024" name="BMC Biol.">
        <title>Comparative genomics of Ascetosporea gives new insight into the evolutionary basis for animal parasitism in Rhizaria.</title>
        <authorList>
            <person name="Hiltunen Thoren M."/>
            <person name="Onut-Brannstrom I."/>
            <person name="Alfjorden A."/>
            <person name="Peckova H."/>
            <person name="Swords F."/>
            <person name="Hooper C."/>
            <person name="Holzer A.S."/>
            <person name="Bass D."/>
            <person name="Burki F."/>
        </authorList>
    </citation>
    <scope>NUCLEOTIDE SEQUENCE [LARGE SCALE GENOMIC DNA]</scope>
    <source>
        <strain evidence="1">20-A016</strain>
    </source>
</reference>
<accession>A0ABV2AGF2</accession>
<evidence type="ECO:0000313" key="2">
    <source>
        <dbReference type="Proteomes" id="UP001439008"/>
    </source>
</evidence>
<dbReference type="EMBL" id="JBDODL010000117">
    <property type="protein sequence ID" value="MES1918745.1"/>
    <property type="molecule type" value="Genomic_DNA"/>
</dbReference>
<organism evidence="1 2">
    <name type="scientific">Bonamia ostreae</name>
    <dbReference type="NCBI Taxonomy" id="126728"/>
    <lineage>
        <taxon>Eukaryota</taxon>
        <taxon>Sar</taxon>
        <taxon>Rhizaria</taxon>
        <taxon>Endomyxa</taxon>
        <taxon>Ascetosporea</taxon>
        <taxon>Haplosporida</taxon>
        <taxon>Bonamia</taxon>
    </lineage>
</organism>
<keyword evidence="2" id="KW-1185">Reference proteome</keyword>
<proteinExistence type="predicted"/>
<protein>
    <submittedName>
        <fullName evidence="1">Uncharacterized protein</fullName>
    </submittedName>
</protein>